<dbReference type="RefSeq" id="WP_117748517.1">
    <property type="nucleotide sequence ID" value="NZ_QSTF01000060.1"/>
</dbReference>
<dbReference type="AlphaFoldDB" id="A0A3E4VY96"/>
<dbReference type="Pfam" id="PF01051">
    <property type="entry name" value="Rep3_N"/>
    <property type="match status" value="1"/>
</dbReference>
<gene>
    <name evidence="3" type="ORF">DXC17_15665</name>
</gene>
<dbReference type="Gene3D" id="1.10.10.10">
    <property type="entry name" value="Winged helix-like DNA-binding domain superfamily/Winged helix DNA-binding domain"/>
    <property type="match status" value="1"/>
</dbReference>
<accession>A0A3E4VY96</accession>
<organism evidence="3 4">
    <name type="scientific">Phocaeicola plebeius</name>
    <dbReference type="NCBI Taxonomy" id="310297"/>
    <lineage>
        <taxon>Bacteria</taxon>
        <taxon>Pseudomonadati</taxon>
        <taxon>Bacteroidota</taxon>
        <taxon>Bacteroidia</taxon>
        <taxon>Bacteroidales</taxon>
        <taxon>Bacteroidaceae</taxon>
        <taxon>Phocaeicola</taxon>
    </lineage>
</organism>
<comment type="caution">
    <text evidence="3">The sequence shown here is derived from an EMBL/GenBank/DDBJ whole genome shotgun (WGS) entry which is preliminary data.</text>
</comment>
<evidence type="ECO:0000256" key="1">
    <source>
        <dbReference type="ARBA" id="ARBA00038283"/>
    </source>
</evidence>
<proteinExistence type="inferred from homology"/>
<comment type="similarity">
    <text evidence="1">Belongs to the initiator RepB protein family.</text>
</comment>
<dbReference type="InterPro" id="IPR036388">
    <property type="entry name" value="WH-like_DNA-bd_sf"/>
</dbReference>
<dbReference type="InterPro" id="IPR000525">
    <property type="entry name" value="Initiator_Rep_WH1"/>
</dbReference>
<sequence>MKKNYEEIFTSEKITVLSNKKNDSRIMNLTCPIYQTNFLTDARQILNKGTYRAIKFIVKQIQDERIMLESYIKNNETLKINISREDILRWYPDEHAHRELKAAAEWLNNTDVKYETPTGWVMAKLVGEVSYDINTGMTIYITPGVLPLYYVVNKHFTMLDFAVTMSIQDKATQFFYDKCCKWRSAGIFSYTPLELAEAINVSPITNLLKTRYILSADREMKKLFQEGLIDFYFDTYELRSGKGRGGKLDKFIFRIQDCLPGTEKDYQEQAHMRTFIIETIKSTVPSLVSDDIFRQLKELSRTELKDLCSEMSIFKNELRENKIKDARGILWFKLRNRYNINPNGAERLKKNPQNEYPKFKKISEEIHAKSQDDAASKEEQYTQATLPFEDDKPSWWSYWSDTINDIISNYRVGDREINEVEKKTLSYMFNEKDKFSPQYDGEELRIQIEPNIYKNYVAQPFSPLYDGLHQAIKDSTFKFFPNLKKLSYAVSDYGGKLTIFPIKEL</sequence>
<evidence type="ECO:0000313" key="3">
    <source>
        <dbReference type="EMBL" id="RGM34929.1"/>
    </source>
</evidence>
<dbReference type="GO" id="GO:0003887">
    <property type="term" value="F:DNA-directed DNA polymerase activity"/>
    <property type="evidence" value="ECO:0007669"/>
    <property type="project" value="InterPro"/>
</dbReference>
<name>A0A3E4VY96_9BACT</name>
<protein>
    <submittedName>
        <fullName evidence="3">Replication initiation protein</fullName>
    </submittedName>
</protein>
<dbReference type="EMBL" id="QSTF01000060">
    <property type="protein sequence ID" value="RGM34929.1"/>
    <property type="molecule type" value="Genomic_DNA"/>
</dbReference>
<feature type="domain" description="Initiator Rep protein WH1" evidence="2">
    <location>
        <begin position="33"/>
        <end position="178"/>
    </location>
</feature>
<reference evidence="3 4" key="1">
    <citation type="submission" date="2018-08" db="EMBL/GenBank/DDBJ databases">
        <title>A genome reference for cultivated species of the human gut microbiota.</title>
        <authorList>
            <person name="Zou Y."/>
            <person name="Xue W."/>
            <person name="Luo G."/>
        </authorList>
    </citation>
    <scope>NUCLEOTIDE SEQUENCE [LARGE SCALE GENOMIC DNA]</scope>
    <source>
        <strain evidence="3 4">OM08-14</strain>
    </source>
</reference>
<evidence type="ECO:0000313" key="4">
    <source>
        <dbReference type="Proteomes" id="UP000260780"/>
    </source>
</evidence>
<evidence type="ECO:0000259" key="2">
    <source>
        <dbReference type="Pfam" id="PF01051"/>
    </source>
</evidence>
<dbReference type="Proteomes" id="UP000260780">
    <property type="component" value="Unassembled WGS sequence"/>
</dbReference>
<dbReference type="GO" id="GO:0006270">
    <property type="term" value="P:DNA replication initiation"/>
    <property type="evidence" value="ECO:0007669"/>
    <property type="project" value="InterPro"/>
</dbReference>